<name>A0AAD8BCA3_BIOPF</name>
<accession>A0AAD8BCA3</accession>
<dbReference type="PANTHER" id="PTHR24023">
    <property type="entry name" value="COLLAGEN ALPHA"/>
    <property type="match status" value="1"/>
</dbReference>
<proteinExistence type="predicted"/>
<gene>
    <name evidence="3" type="ORF">Bpfe_018506</name>
</gene>
<comment type="caution">
    <text evidence="3">The sequence shown here is derived from an EMBL/GenBank/DDBJ whole genome shotgun (WGS) entry which is preliminary data.</text>
</comment>
<dbReference type="GO" id="GO:0031012">
    <property type="term" value="C:extracellular matrix"/>
    <property type="evidence" value="ECO:0007669"/>
    <property type="project" value="TreeGrafter"/>
</dbReference>
<feature type="compositionally biased region" description="Basic and acidic residues" evidence="1">
    <location>
        <begin position="204"/>
        <end position="216"/>
    </location>
</feature>
<organism evidence="3 4">
    <name type="scientific">Biomphalaria pfeifferi</name>
    <name type="common">Bloodfluke planorb</name>
    <name type="synonym">Freshwater snail</name>
    <dbReference type="NCBI Taxonomy" id="112525"/>
    <lineage>
        <taxon>Eukaryota</taxon>
        <taxon>Metazoa</taxon>
        <taxon>Spiralia</taxon>
        <taxon>Lophotrochozoa</taxon>
        <taxon>Mollusca</taxon>
        <taxon>Gastropoda</taxon>
        <taxon>Heterobranchia</taxon>
        <taxon>Euthyneura</taxon>
        <taxon>Panpulmonata</taxon>
        <taxon>Hygrophila</taxon>
        <taxon>Lymnaeoidea</taxon>
        <taxon>Planorbidae</taxon>
        <taxon>Biomphalaria</taxon>
    </lineage>
</organism>
<reference evidence="3" key="1">
    <citation type="journal article" date="2023" name="PLoS Negl. Trop. Dis.">
        <title>A genome sequence for Biomphalaria pfeifferi, the major vector snail for the human-infecting parasite Schistosoma mansoni.</title>
        <authorList>
            <person name="Bu L."/>
            <person name="Lu L."/>
            <person name="Laidemitt M.R."/>
            <person name="Zhang S.M."/>
            <person name="Mutuku M."/>
            <person name="Mkoji G."/>
            <person name="Steinauer M."/>
            <person name="Loker E.S."/>
        </authorList>
    </citation>
    <scope>NUCLEOTIDE SEQUENCE</scope>
    <source>
        <strain evidence="3">KasaAsao</strain>
    </source>
</reference>
<evidence type="ECO:0000313" key="3">
    <source>
        <dbReference type="EMBL" id="KAK0051959.1"/>
    </source>
</evidence>
<keyword evidence="2" id="KW-0472">Membrane</keyword>
<dbReference type="GO" id="GO:0005615">
    <property type="term" value="C:extracellular space"/>
    <property type="evidence" value="ECO:0007669"/>
    <property type="project" value="TreeGrafter"/>
</dbReference>
<dbReference type="Pfam" id="PF01391">
    <property type="entry name" value="Collagen"/>
    <property type="match status" value="1"/>
</dbReference>
<keyword evidence="2" id="KW-0812">Transmembrane</keyword>
<sequence length="408" mass="43406">MVGKIIKEYSKDPSKSYSEIKDQERVDNAENDTSPYMDLISNGDMSCTTSSKKTEDTNKLRKEQSALALPQYVSSLQARMNCLYYVIICLTAALIISITYCIVEIRNLKHDLSSLQATVAQPPKWPYVNRKLVHPMGSGYGLRDNARRRKRHNSEFDESSVQDWLLVNTFARNTRSKEGMISAIKGYCREAQLYCASEGPRGPPGDKGEKGEKGDPPDTTLLAMNLASLESVRGPPGPKGDNGSDGMPGPIGPKGDPGPPGQPGQNGIAGPRGAKGDQGMRGLLGFPGVQGPPGETGIHGPKGEPGEPGKDGLPGFHGSKGDRGPPGPKGDRGQGGVPGIPGLKGYVGDIGPPGPPGPTGQRGEPGYCPVHCMEPERTIQSQPPRNTASILIPWILPIMQLVITSLTT</sequence>
<dbReference type="InterPro" id="IPR008160">
    <property type="entry name" value="Collagen"/>
</dbReference>
<evidence type="ECO:0000256" key="2">
    <source>
        <dbReference type="SAM" id="Phobius"/>
    </source>
</evidence>
<keyword evidence="2" id="KW-1133">Transmembrane helix</keyword>
<evidence type="ECO:0000313" key="4">
    <source>
        <dbReference type="Proteomes" id="UP001233172"/>
    </source>
</evidence>
<dbReference type="Proteomes" id="UP001233172">
    <property type="component" value="Unassembled WGS sequence"/>
</dbReference>
<feature type="region of interest" description="Disordered" evidence="1">
    <location>
        <begin position="1"/>
        <end position="34"/>
    </location>
</feature>
<feature type="compositionally biased region" description="Basic and acidic residues" evidence="1">
    <location>
        <begin position="301"/>
        <end position="310"/>
    </location>
</feature>
<feature type="compositionally biased region" description="Basic and acidic residues" evidence="1">
    <location>
        <begin position="1"/>
        <end position="28"/>
    </location>
</feature>
<dbReference type="EMBL" id="JASAOG010000098">
    <property type="protein sequence ID" value="KAK0051959.1"/>
    <property type="molecule type" value="Genomic_DNA"/>
</dbReference>
<evidence type="ECO:0000256" key="1">
    <source>
        <dbReference type="SAM" id="MobiDB-lite"/>
    </source>
</evidence>
<feature type="transmembrane region" description="Helical" evidence="2">
    <location>
        <begin position="83"/>
        <end position="103"/>
    </location>
</feature>
<dbReference type="InterPro" id="IPR050149">
    <property type="entry name" value="Collagen_superfamily"/>
</dbReference>
<reference evidence="3" key="2">
    <citation type="submission" date="2023-04" db="EMBL/GenBank/DDBJ databases">
        <authorList>
            <person name="Bu L."/>
            <person name="Lu L."/>
            <person name="Laidemitt M.R."/>
            <person name="Zhang S.M."/>
            <person name="Mutuku M."/>
            <person name="Mkoji G."/>
            <person name="Steinauer M."/>
            <person name="Loker E.S."/>
        </authorList>
    </citation>
    <scope>NUCLEOTIDE SEQUENCE</scope>
    <source>
        <strain evidence="3">KasaAsao</strain>
        <tissue evidence="3">Whole Snail</tissue>
    </source>
</reference>
<dbReference type="PANTHER" id="PTHR24023:SF1106">
    <property type="entry name" value="VIKING, ISOFORM A"/>
    <property type="match status" value="1"/>
</dbReference>
<dbReference type="GO" id="GO:0030198">
    <property type="term" value="P:extracellular matrix organization"/>
    <property type="evidence" value="ECO:0007669"/>
    <property type="project" value="TreeGrafter"/>
</dbReference>
<keyword evidence="4" id="KW-1185">Reference proteome</keyword>
<dbReference type="GO" id="GO:0030020">
    <property type="term" value="F:extracellular matrix structural constituent conferring tensile strength"/>
    <property type="evidence" value="ECO:0007669"/>
    <property type="project" value="TreeGrafter"/>
</dbReference>
<dbReference type="AlphaFoldDB" id="A0AAD8BCA3"/>
<feature type="region of interest" description="Disordered" evidence="1">
    <location>
        <begin position="198"/>
        <end position="365"/>
    </location>
</feature>
<protein>
    <submittedName>
        <fullName evidence="3">Gliomedin</fullName>
    </submittedName>
</protein>